<proteinExistence type="predicted"/>
<keyword evidence="1" id="KW-0472">Membrane</keyword>
<evidence type="ECO:0000313" key="2">
    <source>
        <dbReference type="EMBL" id="VDM83779.1"/>
    </source>
</evidence>
<organism evidence="2 3">
    <name type="scientific">Strongylus vulgaris</name>
    <name type="common">Blood worm</name>
    <dbReference type="NCBI Taxonomy" id="40348"/>
    <lineage>
        <taxon>Eukaryota</taxon>
        <taxon>Metazoa</taxon>
        <taxon>Ecdysozoa</taxon>
        <taxon>Nematoda</taxon>
        <taxon>Chromadorea</taxon>
        <taxon>Rhabditida</taxon>
        <taxon>Rhabditina</taxon>
        <taxon>Rhabditomorpha</taxon>
        <taxon>Strongyloidea</taxon>
        <taxon>Strongylidae</taxon>
        <taxon>Strongylus</taxon>
    </lineage>
</organism>
<accession>A0A3P7JUV3</accession>
<reference evidence="2 3" key="1">
    <citation type="submission" date="2018-11" db="EMBL/GenBank/DDBJ databases">
        <authorList>
            <consortium name="Pathogen Informatics"/>
        </authorList>
    </citation>
    <scope>NUCLEOTIDE SEQUENCE [LARGE SCALE GENOMIC DNA]</scope>
</reference>
<name>A0A3P7JUV3_STRVU</name>
<gene>
    <name evidence="2" type="ORF">SVUK_LOCUS18777</name>
</gene>
<keyword evidence="1" id="KW-0812">Transmembrane</keyword>
<dbReference type="AlphaFoldDB" id="A0A3P7JUV3"/>
<feature type="transmembrane region" description="Helical" evidence="1">
    <location>
        <begin position="16"/>
        <end position="37"/>
    </location>
</feature>
<keyword evidence="1" id="KW-1133">Transmembrane helix</keyword>
<keyword evidence="3" id="KW-1185">Reference proteome</keyword>
<dbReference type="Proteomes" id="UP000270094">
    <property type="component" value="Unassembled WGS sequence"/>
</dbReference>
<dbReference type="PANTHER" id="PTHR47632">
    <property type="entry name" value="FMRFAMIDE PEPTIDE RECEPTOR FAMILY-RELATED"/>
    <property type="match status" value="1"/>
</dbReference>
<dbReference type="PANTHER" id="PTHR47632:SF4">
    <property type="entry name" value="G-PROTEIN COUPLED RECEPTORS FAMILY 1 PROFILE DOMAIN-CONTAINING PROTEIN"/>
    <property type="match status" value="1"/>
</dbReference>
<evidence type="ECO:0000256" key="1">
    <source>
        <dbReference type="SAM" id="Phobius"/>
    </source>
</evidence>
<protein>
    <submittedName>
        <fullName evidence="2">Uncharacterized protein</fullName>
    </submittedName>
</protein>
<sequence>MDIVFYSRMQNSANTYLLFLACSDFLVILTGLFIFWIGEKNFPNLYKNKKRKNWSAGNCKPRIIVPYDEQSKYVRRSW</sequence>
<dbReference type="EMBL" id="UYYB01125284">
    <property type="protein sequence ID" value="VDM83779.1"/>
    <property type="molecule type" value="Genomic_DNA"/>
</dbReference>
<evidence type="ECO:0000313" key="3">
    <source>
        <dbReference type="Proteomes" id="UP000270094"/>
    </source>
</evidence>
<dbReference type="InterPro" id="IPR053326">
    <property type="entry name" value="GPCR1-like"/>
</dbReference>
<dbReference type="Gene3D" id="1.20.1070.10">
    <property type="entry name" value="Rhodopsin 7-helix transmembrane proteins"/>
    <property type="match status" value="1"/>
</dbReference>